<sequence length="76" mass="8553">MSGSERVTPKLPWKPRSSRPKRLLVPLLLREEAGVSLQNLPKQTGTLPLTAGRLFGLPNSHCIQFQTKFLRVIYAL</sequence>
<dbReference type="AlphaFoldDB" id="A0A5B7HGQ6"/>
<proteinExistence type="predicted"/>
<evidence type="ECO:0000313" key="2">
    <source>
        <dbReference type="Proteomes" id="UP000324222"/>
    </source>
</evidence>
<name>A0A5B7HGQ6_PORTR</name>
<evidence type="ECO:0000313" key="1">
    <source>
        <dbReference type="EMBL" id="MPC70412.1"/>
    </source>
</evidence>
<reference evidence="1 2" key="1">
    <citation type="submission" date="2019-05" db="EMBL/GenBank/DDBJ databases">
        <title>Another draft genome of Portunus trituberculatus and its Hox gene families provides insights of decapod evolution.</title>
        <authorList>
            <person name="Jeong J.-H."/>
            <person name="Song I."/>
            <person name="Kim S."/>
            <person name="Choi T."/>
            <person name="Kim D."/>
            <person name="Ryu S."/>
            <person name="Kim W."/>
        </authorList>
    </citation>
    <scope>NUCLEOTIDE SEQUENCE [LARGE SCALE GENOMIC DNA]</scope>
    <source>
        <tissue evidence="1">Muscle</tissue>
    </source>
</reference>
<comment type="caution">
    <text evidence="1">The sequence shown here is derived from an EMBL/GenBank/DDBJ whole genome shotgun (WGS) entry which is preliminary data.</text>
</comment>
<gene>
    <name evidence="1" type="ORF">E2C01_064661</name>
</gene>
<accession>A0A5B7HGQ6</accession>
<protein>
    <submittedName>
        <fullName evidence="1">Uncharacterized protein</fullName>
    </submittedName>
</protein>
<keyword evidence="2" id="KW-1185">Reference proteome</keyword>
<dbReference type="EMBL" id="VSRR010031086">
    <property type="protein sequence ID" value="MPC70412.1"/>
    <property type="molecule type" value="Genomic_DNA"/>
</dbReference>
<organism evidence="1 2">
    <name type="scientific">Portunus trituberculatus</name>
    <name type="common">Swimming crab</name>
    <name type="synonym">Neptunus trituberculatus</name>
    <dbReference type="NCBI Taxonomy" id="210409"/>
    <lineage>
        <taxon>Eukaryota</taxon>
        <taxon>Metazoa</taxon>
        <taxon>Ecdysozoa</taxon>
        <taxon>Arthropoda</taxon>
        <taxon>Crustacea</taxon>
        <taxon>Multicrustacea</taxon>
        <taxon>Malacostraca</taxon>
        <taxon>Eumalacostraca</taxon>
        <taxon>Eucarida</taxon>
        <taxon>Decapoda</taxon>
        <taxon>Pleocyemata</taxon>
        <taxon>Brachyura</taxon>
        <taxon>Eubrachyura</taxon>
        <taxon>Portunoidea</taxon>
        <taxon>Portunidae</taxon>
        <taxon>Portuninae</taxon>
        <taxon>Portunus</taxon>
    </lineage>
</organism>
<dbReference type="Proteomes" id="UP000324222">
    <property type="component" value="Unassembled WGS sequence"/>
</dbReference>